<feature type="signal peptide" evidence="1">
    <location>
        <begin position="1"/>
        <end position="32"/>
    </location>
</feature>
<proteinExistence type="predicted"/>
<evidence type="ECO:0000256" key="1">
    <source>
        <dbReference type="SAM" id="SignalP"/>
    </source>
</evidence>
<dbReference type="EMBL" id="DYVF01000003">
    <property type="protein sequence ID" value="HJG29831.1"/>
    <property type="molecule type" value="Genomic_DNA"/>
</dbReference>
<reference evidence="3" key="2">
    <citation type="submission" date="2021-09" db="EMBL/GenBank/DDBJ databases">
        <authorList>
            <person name="Gilroy R."/>
        </authorList>
    </citation>
    <scope>NUCLEOTIDE SEQUENCE</scope>
    <source>
        <strain evidence="3">ChiGjej2B2-7701</strain>
    </source>
</reference>
<dbReference type="Gene3D" id="3.90.1720.10">
    <property type="entry name" value="endopeptidase domain like (from Nostoc punctiforme)"/>
    <property type="match status" value="1"/>
</dbReference>
<name>A0A921LPF7_9ACTN</name>
<feature type="domain" description="Peptidase C51" evidence="2">
    <location>
        <begin position="120"/>
        <end position="211"/>
    </location>
</feature>
<accession>A0A921LPF7</accession>
<gene>
    <name evidence="3" type="ORF">K8U80_00345</name>
</gene>
<protein>
    <submittedName>
        <fullName evidence="3">CHAP domain-containing protein</fullName>
    </submittedName>
</protein>
<organism evidence="3 4">
    <name type="scientific">Collinsella ihumii</name>
    <dbReference type="NCBI Taxonomy" id="1720204"/>
    <lineage>
        <taxon>Bacteria</taxon>
        <taxon>Bacillati</taxon>
        <taxon>Actinomycetota</taxon>
        <taxon>Coriobacteriia</taxon>
        <taxon>Coriobacteriales</taxon>
        <taxon>Coriobacteriaceae</taxon>
        <taxon>Collinsella</taxon>
    </lineage>
</organism>
<evidence type="ECO:0000313" key="4">
    <source>
        <dbReference type="Proteomes" id="UP000746751"/>
    </source>
</evidence>
<keyword evidence="1" id="KW-0732">Signal</keyword>
<reference evidence="3" key="1">
    <citation type="journal article" date="2021" name="PeerJ">
        <title>Extensive microbial diversity within the chicken gut microbiome revealed by metagenomics and culture.</title>
        <authorList>
            <person name="Gilroy R."/>
            <person name="Ravi A."/>
            <person name="Getino M."/>
            <person name="Pursley I."/>
            <person name="Horton D.L."/>
            <person name="Alikhan N.F."/>
            <person name="Baker D."/>
            <person name="Gharbi K."/>
            <person name="Hall N."/>
            <person name="Watson M."/>
            <person name="Adriaenssens E.M."/>
            <person name="Foster-Nyarko E."/>
            <person name="Jarju S."/>
            <person name="Secka A."/>
            <person name="Antonio M."/>
            <person name="Oren A."/>
            <person name="Chaudhuri R.R."/>
            <person name="La Ragione R."/>
            <person name="Hildebrand F."/>
            <person name="Pallen M.J."/>
        </authorList>
    </citation>
    <scope>NUCLEOTIDE SEQUENCE</scope>
    <source>
        <strain evidence="3">ChiGjej2B2-7701</strain>
    </source>
</reference>
<dbReference type="InterPro" id="IPR007921">
    <property type="entry name" value="CHAP_dom"/>
</dbReference>
<dbReference type="AlphaFoldDB" id="A0A921LPF7"/>
<evidence type="ECO:0000313" key="3">
    <source>
        <dbReference type="EMBL" id="HJG29831.1"/>
    </source>
</evidence>
<evidence type="ECO:0000259" key="2">
    <source>
        <dbReference type="Pfam" id="PF05257"/>
    </source>
</evidence>
<dbReference type="Pfam" id="PF05257">
    <property type="entry name" value="CHAP"/>
    <property type="match status" value="1"/>
</dbReference>
<dbReference type="Proteomes" id="UP000746751">
    <property type="component" value="Unassembled WGS sequence"/>
</dbReference>
<sequence length="240" mass="25326">MLQVRPRHVAIRLLLAAACGSAAIFAPATASAGTAETATDPSLRCEIVEAALEDMVPGALAKASQDVDASISRASGTAQALCSKDAAVARLLAVASSQAGITDGDRYQNAAIEAGSTFNGMGPCTAYVWWCFNAAGLSPCFMDGAATTYPHEVRDWYAARDAFEPKGSYTPQPGDIWLTDNPTGRPFPETSATHAGIVDHVSDDGQTIYCWEHVNGYVHLVAERADHETLIGYARPDFGC</sequence>
<feature type="chain" id="PRO_5036742844" evidence="1">
    <location>
        <begin position="33"/>
        <end position="240"/>
    </location>
</feature>
<comment type="caution">
    <text evidence="3">The sequence shown here is derived from an EMBL/GenBank/DDBJ whole genome shotgun (WGS) entry which is preliminary data.</text>
</comment>